<reference evidence="2" key="1">
    <citation type="submission" date="2020-08" db="EMBL/GenBank/DDBJ databases">
        <title>Multicomponent nature underlies the extraordinary mechanical properties of spider dragline silk.</title>
        <authorList>
            <person name="Kono N."/>
            <person name="Nakamura H."/>
            <person name="Mori M."/>
            <person name="Yoshida Y."/>
            <person name="Ohtoshi R."/>
            <person name="Malay A.D."/>
            <person name="Moran D.A.P."/>
            <person name="Tomita M."/>
            <person name="Numata K."/>
            <person name="Arakawa K."/>
        </authorList>
    </citation>
    <scope>NUCLEOTIDE SEQUENCE</scope>
</reference>
<feature type="region of interest" description="Disordered" evidence="1">
    <location>
        <begin position="45"/>
        <end position="121"/>
    </location>
</feature>
<dbReference type="Proteomes" id="UP000887013">
    <property type="component" value="Unassembled WGS sequence"/>
</dbReference>
<proteinExistence type="predicted"/>
<gene>
    <name evidence="2" type="ORF">NPIL_668181</name>
</gene>
<sequence>MVNVDQVRIYHLRERDKGVVKIDGLDDEGSRIELVETEGIKVLAREETSKKEKWQGKRMMSEGSTESSNKHESQHQSKRRTPVRRNWRKCSAPSLVENTDVKDDPIRTSSGERGRFRYHFH</sequence>
<comment type="caution">
    <text evidence="2">The sequence shown here is derived from an EMBL/GenBank/DDBJ whole genome shotgun (WGS) entry which is preliminary data.</text>
</comment>
<dbReference type="AlphaFoldDB" id="A0A8X6MWN8"/>
<evidence type="ECO:0000313" key="2">
    <source>
        <dbReference type="EMBL" id="GFS81519.1"/>
    </source>
</evidence>
<keyword evidence="3" id="KW-1185">Reference proteome</keyword>
<evidence type="ECO:0000256" key="1">
    <source>
        <dbReference type="SAM" id="MobiDB-lite"/>
    </source>
</evidence>
<feature type="compositionally biased region" description="Basic and acidic residues" evidence="1">
    <location>
        <begin position="45"/>
        <end position="55"/>
    </location>
</feature>
<feature type="compositionally biased region" description="Basic residues" evidence="1">
    <location>
        <begin position="76"/>
        <end position="88"/>
    </location>
</feature>
<protein>
    <submittedName>
        <fullName evidence="2">Uncharacterized protein</fullName>
    </submittedName>
</protein>
<evidence type="ECO:0000313" key="3">
    <source>
        <dbReference type="Proteomes" id="UP000887013"/>
    </source>
</evidence>
<name>A0A8X6MWN8_NEPPI</name>
<dbReference type="EMBL" id="BMAW01097760">
    <property type="protein sequence ID" value="GFS81519.1"/>
    <property type="molecule type" value="Genomic_DNA"/>
</dbReference>
<accession>A0A8X6MWN8</accession>
<organism evidence="2 3">
    <name type="scientific">Nephila pilipes</name>
    <name type="common">Giant wood spider</name>
    <name type="synonym">Nephila maculata</name>
    <dbReference type="NCBI Taxonomy" id="299642"/>
    <lineage>
        <taxon>Eukaryota</taxon>
        <taxon>Metazoa</taxon>
        <taxon>Ecdysozoa</taxon>
        <taxon>Arthropoda</taxon>
        <taxon>Chelicerata</taxon>
        <taxon>Arachnida</taxon>
        <taxon>Araneae</taxon>
        <taxon>Araneomorphae</taxon>
        <taxon>Entelegynae</taxon>
        <taxon>Araneoidea</taxon>
        <taxon>Nephilidae</taxon>
        <taxon>Nephila</taxon>
    </lineage>
</organism>
<feature type="compositionally biased region" description="Basic and acidic residues" evidence="1">
    <location>
        <begin position="99"/>
        <end position="115"/>
    </location>
</feature>